<dbReference type="InterPro" id="IPR006318">
    <property type="entry name" value="PTS_EI-like"/>
</dbReference>
<dbReference type="InterPro" id="IPR015813">
    <property type="entry name" value="Pyrv/PenolPyrv_kinase-like_dom"/>
</dbReference>
<dbReference type="EC" id="2.7.3.9" evidence="5"/>
<dbReference type="GO" id="GO:0005737">
    <property type="term" value="C:cytoplasm"/>
    <property type="evidence" value="ECO:0007669"/>
    <property type="project" value="UniProtKB-SubCell"/>
</dbReference>
<dbReference type="SUPFAM" id="SSF55781">
    <property type="entry name" value="GAF domain-like"/>
    <property type="match status" value="1"/>
</dbReference>
<dbReference type="Gene3D" id="3.20.20.60">
    <property type="entry name" value="Phosphoenolpyruvate-binding domains"/>
    <property type="match status" value="1"/>
</dbReference>
<dbReference type="Pfam" id="PF02896">
    <property type="entry name" value="PEP-utilizers_C"/>
    <property type="match status" value="1"/>
</dbReference>
<evidence type="ECO:0000256" key="10">
    <source>
        <dbReference type="ARBA" id="ARBA00022683"/>
    </source>
</evidence>
<dbReference type="Pfam" id="PF01590">
    <property type="entry name" value="GAF"/>
    <property type="match status" value="1"/>
</dbReference>
<keyword evidence="17" id="KW-1185">Reference proteome</keyword>
<organism evidence="16 17">
    <name type="scientific">Kiloniella spongiae</name>
    <dbReference type="NCBI Taxonomy" id="1489064"/>
    <lineage>
        <taxon>Bacteria</taxon>
        <taxon>Pseudomonadati</taxon>
        <taxon>Pseudomonadota</taxon>
        <taxon>Alphaproteobacteria</taxon>
        <taxon>Rhodospirillales</taxon>
        <taxon>Kiloniellaceae</taxon>
        <taxon>Kiloniella</taxon>
    </lineage>
</organism>
<dbReference type="AlphaFoldDB" id="A0A0H2MS47"/>
<comment type="caution">
    <text evidence="16">The sequence shown here is derived from an EMBL/GenBank/DDBJ whole genome shotgun (WGS) entry which is preliminary data.</text>
</comment>
<keyword evidence="12" id="KW-0418">Kinase</keyword>
<comment type="similarity">
    <text evidence="4">Belongs to the PEP-utilizing enzyme family.</text>
</comment>
<dbReference type="InterPro" id="IPR036618">
    <property type="entry name" value="PtsI_HPr-bd_sf"/>
</dbReference>
<dbReference type="GO" id="GO:0008965">
    <property type="term" value="F:phosphoenolpyruvate-protein phosphotransferase activity"/>
    <property type="evidence" value="ECO:0007669"/>
    <property type="project" value="UniProtKB-EC"/>
</dbReference>
<gene>
    <name evidence="16" type="ORF">WH96_17610</name>
</gene>
<evidence type="ECO:0000256" key="1">
    <source>
        <dbReference type="ARBA" id="ARBA00000683"/>
    </source>
</evidence>
<dbReference type="InterPro" id="IPR023151">
    <property type="entry name" value="PEP_util_CS"/>
</dbReference>
<dbReference type="PATRIC" id="fig|1489064.4.peg.518"/>
<feature type="domain" description="GAF" evidence="15">
    <location>
        <begin position="30"/>
        <end position="181"/>
    </location>
</feature>
<dbReference type="SMART" id="SM00065">
    <property type="entry name" value="GAF"/>
    <property type="match status" value="1"/>
</dbReference>
<feature type="coiled-coil region" evidence="14">
    <location>
        <begin position="219"/>
        <end position="246"/>
    </location>
</feature>
<dbReference type="SUPFAM" id="SSF47831">
    <property type="entry name" value="Enzyme I of the PEP:sugar phosphotransferase system HPr-binding (sub)domain"/>
    <property type="match status" value="1"/>
</dbReference>
<dbReference type="SUPFAM" id="SSF52009">
    <property type="entry name" value="Phosphohistidine domain"/>
    <property type="match status" value="1"/>
</dbReference>
<dbReference type="Pfam" id="PF00391">
    <property type="entry name" value="PEP-utilizers"/>
    <property type="match status" value="1"/>
</dbReference>
<evidence type="ECO:0000256" key="4">
    <source>
        <dbReference type="ARBA" id="ARBA00007837"/>
    </source>
</evidence>
<evidence type="ECO:0000313" key="17">
    <source>
        <dbReference type="Proteomes" id="UP000035444"/>
    </source>
</evidence>
<dbReference type="InterPro" id="IPR029016">
    <property type="entry name" value="GAF-like_dom_sf"/>
</dbReference>
<evidence type="ECO:0000256" key="13">
    <source>
        <dbReference type="ARBA" id="ARBA00022842"/>
    </source>
</evidence>
<keyword evidence="8" id="KW-0762">Sugar transport</keyword>
<comment type="catalytic activity">
    <reaction evidence="1">
        <text>L-histidyl-[protein] + phosphoenolpyruvate = N(pros)-phospho-L-histidyl-[protein] + pyruvate</text>
        <dbReference type="Rhea" id="RHEA:23880"/>
        <dbReference type="Rhea" id="RHEA-COMP:9745"/>
        <dbReference type="Rhea" id="RHEA-COMP:9746"/>
        <dbReference type="ChEBI" id="CHEBI:15361"/>
        <dbReference type="ChEBI" id="CHEBI:29979"/>
        <dbReference type="ChEBI" id="CHEBI:58702"/>
        <dbReference type="ChEBI" id="CHEBI:64837"/>
        <dbReference type="EC" id="2.7.3.9"/>
    </reaction>
</comment>
<dbReference type="InterPro" id="IPR036637">
    <property type="entry name" value="Phosphohistidine_dom_sf"/>
</dbReference>
<dbReference type="EMBL" id="LAQL01000015">
    <property type="protein sequence ID" value="KLN59470.1"/>
    <property type="molecule type" value="Genomic_DNA"/>
</dbReference>
<sequence>MTGKNDKTSAWGGSRRLLKLLRDQMKGKSTNQERLAQTVNLIARDMNAEVCSIYVMRRGEYLELAATMGLKPEAVYQTRLHKGEGIVGQCAALALPMAVSDAPRHPNFAYRPETGEEPYQSMLGVPILRSGRVLGVIAVQNVTHRHYDEEEVEALETIAMVLAELIAGGALSVSALEAESSKEELEKPDRIKGLCLNEGMGIGQAVFHNRGIVINRIIADDIDEEVERLEQTVKGMRSSIDEMLTRTDIAAMGEQREVLETYRMFAEDRGWVGKITEAIRVGGMTAEAAVQKIQNETRSRMSKISDPYLRERLADLDDLANRLLHHLLDLDEDKPELPDEFILLARTLGPAELLDYDWDRLKGVVLEEGSPTAHVALVAQALELPIIGRCRDVLTRIREGDMVVLDASHDQVFARPKDDVLRTLRTSVKDKKLRWAEVSAGQELAPISLDNQRISLNVNVGLLMDLPHMHAAGADGVGLYRTEVPFMVRKSFPDVAEQAELYRKAMDRAEGKSVVFRTLDVGGDKVLPYWSSVAEENPAMGWRAIRIGLDRPALLRQQLRALIRACAGRRLDVMFPMISETAEFKAARALLDRELEREKTIGGVLPEKIRVGAMLEVPALIWQLAPLCQEVDFLSVGSNDLLQFVFATDRGNTRLARRYDALNPGVLKMMQNIAETTHRAGVDLSLCGDMAGQPIEAMALIGCGFKSLSMPAQQVPGAKKMVRSLDVDSIKQFVTGLLERPDHSVRSELENYAKTASVVI</sequence>
<evidence type="ECO:0000256" key="2">
    <source>
        <dbReference type="ARBA" id="ARBA00001946"/>
    </source>
</evidence>
<accession>A0A0H2MS47</accession>
<keyword evidence="11" id="KW-0479">Metal-binding</keyword>
<dbReference type="STRING" id="1489064.WH96_17610"/>
<reference evidence="16 17" key="1">
    <citation type="submission" date="2015-03" db="EMBL/GenBank/DDBJ databases">
        <title>Genome Sequence of Kiloniella spongiae MEBiC09566, isolated from a marine sponge.</title>
        <authorList>
            <person name="Shao Z."/>
            <person name="Wang L."/>
            <person name="Li X."/>
        </authorList>
    </citation>
    <scope>NUCLEOTIDE SEQUENCE [LARGE SCALE GENOMIC DNA]</scope>
    <source>
        <strain evidence="16 17">MEBiC09566</strain>
    </source>
</reference>
<keyword evidence="6" id="KW-0813">Transport</keyword>
<dbReference type="GO" id="GO:0046872">
    <property type="term" value="F:metal ion binding"/>
    <property type="evidence" value="ECO:0007669"/>
    <property type="project" value="UniProtKB-KW"/>
</dbReference>
<evidence type="ECO:0000256" key="11">
    <source>
        <dbReference type="ARBA" id="ARBA00022723"/>
    </source>
</evidence>
<dbReference type="Gene3D" id="3.50.30.10">
    <property type="entry name" value="Phosphohistidine domain"/>
    <property type="match status" value="1"/>
</dbReference>
<dbReference type="Gene3D" id="3.30.450.40">
    <property type="match status" value="1"/>
</dbReference>
<keyword evidence="7" id="KW-0963">Cytoplasm</keyword>
<evidence type="ECO:0000256" key="7">
    <source>
        <dbReference type="ARBA" id="ARBA00022490"/>
    </source>
</evidence>
<evidence type="ECO:0000256" key="3">
    <source>
        <dbReference type="ARBA" id="ARBA00004496"/>
    </source>
</evidence>
<dbReference type="PANTHER" id="PTHR46244:SF6">
    <property type="entry name" value="PHOSPHOENOLPYRUVATE-PROTEIN PHOSPHOTRANSFERASE"/>
    <property type="match status" value="1"/>
</dbReference>
<dbReference type="GO" id="GO:0016301">
    <property type="term" value="F:kinase activity"/>
    <property type="evidence" value="ECO:0007669"/>
    <property type="project" value="UniProtKB-KW"/>
</dbReference>
<keyword evidence="13" id="KW-0460">Magnesium</keyword>
<dbReference type="InterPro" id="IPR003018">
    <property type="entry name" value="GAF"/>
</dbReference>
<dbReference type="SUPFAM" id="SSF51621">
    <property type="entry name" value="Phosphoenolpyruvate/pyruvate domain"/>
    <property type="match status" value="1"/>
</dbReference>
<comment type="subcellular location">
    <subcellularLocation>
        <location evidence="3">Cytoplasm</location>
    </subcellularLocation>
</comment>
<dbReference type="Pfam" id="PF05524">
    <property type="entry name" value="PEP-utilisers_N"/>
    <property type="match status" value="1"/>
</dbReference>
<protein>
    <recommendedName>
        <fullName evidence="5">phosphoenolpyruvate--protein phosphotransferase</fullName>
        <ecNumber evidence="5">2.7.3.9</ecNumber>
    </recommendedName>
</protein>
<dbReference type="PRINTS" id="PR01736">
    <property type="entry name" value="PHPHTRNFRASE"/>
</dbReference>
<keyword evidence="14" id="KW-0175">Coiled coil</keyword>
<evidence type="ECO:0000256" key="12">
    <source>
        <dbReference type="ARBA" id="ARBA00022777"/>
    </source>
</evidence>
<keyword evidence="10" id="KW-0598">Phosphotransferase system</keyword>
<dbReference type="Proteomes" id="UP000035444">
    <property type="component" value="Unassembled WGS sequence"/>
</dbReference>
<evidence type="ECO:0000256" key="9">
    <source>
        <dbReference type="ARBA" id="ARBA00022679"/>
    </source>
</evidence>
<dbReference type="InterPro" id="IPR000121">
    <property type="entry name" value="PEP_util_C"/>
</dbReference>
<evidence type="ECO:0000259" key="15">
    <source>
        <dbReference type="SMART" id="SM00065"/>
    </source>
</evidence>
<evidence type="ECO:0000313" key="16">
    <source>
        <dbReference type="EMBL" id="KLN59470.1"/>
    </source>
</evidence>
<name>A0A0H2MS47_9PROT</name>
<comment type="cofactor">
    <cofactor evidence="2">
        <name>Mg(2+)</name>
        <dbReference type="ChEBI" id="CHEBI:18420"/>
    </cofactor>
</comment>
<dbReference type="NCBIfam" id="TIGR01417">
    <property type="entry name" value="PTS_I_fam"/>
    <property type="match status" value="1"/>
</dbReference>
<dbReference type="InterPro" id="IPR008731">
    <property type="entry name" value="PTS_EIN"/>
</dbReference>
<keyword evidence="9" id="KW-0808">Transferase</keyword>
<evidence type="ECO:0000256" key="8">
    <source>
        <dbReference type="ARBA" id="ARBA00022597"/>
    </source>
</evidence>
<dbReference type="RefSeq" id="WP_047765536.1">
    <property type="nucleotide sequence ID" value="NZ_LAQL01000015.1"/>
</dbReference>
<dbReference type="GO" id="GO:0009401">
    <property type="term" value="P:phosphoenolpyruvate-dependent sugar phosphotransferase system"/>
    <property type="evidence" value="ECO:0007669"/>
    <property type="project" value="UniProtKB-KW"/>
</dbReference>
<dbReference type="OrthoDB" id="9765468at2"/>
<dbReference type="Gene3D" id="1.10.274.10">
    <property type="entry name" value="PtsI, HPr-binding domain"/>
    <property type="match status" value="1"/>
</dbReference>
<dbReference type="PANTHER" id="PTHR46244">
    <property type="entry name" value="PHOSPHOENOLPYRUVATE-PROTEIN PHOSPHOTRANSFERASE"/>
    <property type="match status" value="1"/>
</dbReference>
<evidence type="ECO:0000256" key="14">
    <source>
        <dbReference type="SAM" id="Coils"/>
    </source>
</evidence>
<dbReference type="PROSITE" id="PS00742">
    <property type="entry name" value="PEP_ENZYMES_2"/>
    <property type="match status" value="1"/>
</dbReference>
<dbReference type="InterPro" id="IPR050499">
    <property type="entry name" value="PEP-utilizing_PTS_enzyme"/>
</dbReference>
<proteinExistence type="inferred from homology"/>
<evidence type="ECO:0000256" key="6">
    <source>
        <dbReference type="ARBA" id="ARBA00022448"/>
    </source>
</evidence>
<dbReference type="InterPro" id="IPR008279">
    <property type="entry name" value="PEP-util_enz_mobile_dom"/>
</dbReference>
<evidence type="ECO:0000256" key="5">
    <source>
        <dbReference type="ARBA" id="ARBA00012232"/>
    </source>
</evidence>
<dbReference type="InterPro" id="IPR040442">
    <property type="entry name" value="Pyrv_kinase-like_dom_sf"/>
</dbReference>